<keyword evidence="1" id="KW-0812">Transmembrane</keyword>
<evidence type="ECO:0000256" key="2">
    <source>
        <dbReference type="SAM" id="SignalP"/>
    </source>
</evidence>
<sequence length="123" mass="13324">MSLRTLIISSALFIPIVISLKCYVITPPQPLTNPPAQGTETECPQNTNVCLKTYDRNLNTIQKTCGTYGANCTNQIGTPNQPAQCFNSTTTTSCCCYGDRCNSSSITSIFVGLLLALLAIFQY</sequence>
<keyword evidence="4" id="KW-1185">Reference proteome</keyword>
<dbReference type="EnsemblMetazoa" id="PPA46502.1">
    <property type="protein sequence ID" value="PPA46502.1"/>
    <property type="gene ID" value="WBGene00304281"/>
</dbReference>
<name>A0A8R1Z2I3_PRIPA</name>
<evidence type="ECO:0008006" key="5">
    <source>
        <dbReference type="Google" id="ProtNLM"/>
    </source>
</evidence>
<proteinExistence type="predicted"/>
<keyword evidence="1" id="KW-1133">Transmembrane helix</keyword>
<protein>
    <recommendedName>
        <fullName evidence="5">UPAR/Ly6 domain-containing protein</fullName>
    </recommendedName>
</protein>
<feature type="signal peptide" evidence="2">
    <location>
        <begin position="1"/>
        <end position="19"/>
    </location>
</feature>
<feature type="transmembrane region" description="Helical" evidence="1">
    <location>
        <begin position="103"/>
        <end position="121"/>
    </location>
</feature>
<reference evidence="4" key="1">
    <citation type="journal article" date="2008" name="Nat. Genet.">
        <title>The Pristionchus pacificus genome provides a unique perspective on nematode lifestyle and parasitism.</title>
        <authorList>
            <person name="Dieterich C."/>
            <person name="Clifton S.W."/>
            <person name="Schuster L.N."/>
            <person name="Chinwalla A."/>
            <person name="Delehaunty K."/>
            <person name="Dinkelacker I."/>
            <person name="Fulton L."/>
            <person name="Fulton R."/>
            <person name="Godfrey J."/>
            <person name="Minx P."/>
            <person name="Mitreva M."/>
            <person name="Roeseler W."/>
            <person name="Tian H."/>
            <person name="Witte H."/>
            <person name="Yang S.P."/>
            <person name="Wilson R.K."/>
            <person name="Sommer R.J."/>
        </authorList>
    </citation>
    <scope>NUCLEOTIDE SEQUENCE [LARGE SCALE GENOMIC DNA]</scope>
    <source>
        <strain evidence="4">PS312</strain>
    </source>
</reference>
<organism evidence="3 4">
    <name type="scientific">Pristionchus pacificus</name>
    <name type="common">Parasitic nematode worm</name>
    <dbReference type="NCBI Taxonomy" id="54126"/>
    <lineage>
        <taxon>Eukaryota</taxon>
        <taxon>Metazoa</taxon>
        <taxon>Ecdysozoa</taxon>
        <taxon>Nematoda</taxon>
        <taxon>Chromadorea</taxon>
        <taxon>Rhabditida</taxon>
        <taxon>Rhabditina</taxon>
        <taxon>Diplogasteromorpha</taxon>
        <taxon>Diplogasteroidea</taxon>
        <taxon>Neodiplogasteridae</taxon>
        <taxon>Pristionchus</taxon>
    </lineage>
</organism>
<dbReference type="Proteomes" id="UP000005239">
    <property type="component" value="Unassembled WGS sequence"/>
</dbReference>
<keyword evidence="1" id="KW-0472">Membrane</keyword>
<dbReference type="AlphaFoldDB" id="A0A8R1Z2I3"/>
<evidence type="ECO:0000313" key="4">
    <source>
        <dbReference type="Proteomes" id="UP000005239"/>
    </source>
</evidence>
<keyword evidence="2" id="KW-0732">Signal</keyword>
<dbReference type="InterPro" id="IPR045860">
    <property type="entry name" value="Snake_toxin-like_sf"/>
</dbReference>
<evidence type="ECO:0000256" key="1">
    <source>
        <dbReference type="SAM" id="Phobius"/>
    </source>
</evidence>
<dbReference type="PANTHER" id="PTHR34721">
    <property type="entry name" value="PROTEIN CBG09734"/>
    <property type="match status" value="1"/>
</dbReference>
<reference evidence="3" key="2">
    <citation type="submission" date="2022-06" db="UniProtKB">
        <authorList>
            <consortium name="EnsemblMetazoa"/>
        </authorList>
    </citation>
    <scope>IDENTIFICATION</scope>
    <source>
        <strain evidence="3">PS312</strain>
    </source>
</reference>
<feature type="chain" id="PRO_5035933710" description="UPAR/Ly6 domain-containing protein" evidence="2">
    <location>
        <begin position="20"/>
        <end position="123"/>
    </location>
</feature>
<accession>A0A8R1Z2I3</accession>
<evidence type="ECO:0000313" key="3">
    <source>
        <dbReference type="EnsemblMetazoa" id="PPA46502.1"/>
    </source>
</evidence>
<gene>
    <name evidence="3" type="primary">WBGene00304281</name>
</gene>
<dbReference type="SUPFAM" id="SSF57302">
    <property type="entry name" value="Snake toxin-like"/>
    <property type="match status" value="1"/>
</dbReference>
<dbReference type="PANTHER" id="PTHR34721:SF3">
    <property type="entry name" value="ACTIVIN_RECP DOMAIN-CONTAINING PROTEIN-RELATED"/>
    <property type="match status" value="1"/>
</dbReference>